<dbReference type="GO" id="GO:0006508">
    <property type="term" value="P:proteolysis"/>
    <property type="evidence" value="ECO:0007669"/>
    <property type="project" value="UniProtKB-KW"/>
</dbReference>
<proteinExistence type="inferred from homology"/>
<keyword evidence="9" id="KW-1185">Reference proteome</keyword>
<keyword evidence="5 7" id="KW-0378">Hydrolase</keyword>
<name>A0A9P0VYD6_9ASCO</name>
<dbReference type="OrthoDB" id="443318at2759"/>
<dbReference type="Pfam" id="PF00450">
    <property type="entry name" value="Peptidase_S10"/>
    <property type="match status" value="1"/>
</dbReference>
<keyword evidence="3 7" id="KW-0645">Protease</keyword>
<evidence type="ECO:0000313" key="9">
    <source>
        <dbReference type="Proteomes" id="UP000837801"/>
    </source>
</evidence>
<dbReference type="PROSITE" id="PS00131">
    <property type="entry name" value="CARBOXYPEPT_SER_SER"/>
    <property type="match status" value="1"/>
</dbReference>
<dbReference type="PANTHER" id="PTHR11802">
    <property type="entry name" value="SERINE PROTEASE FAMILY S10 SERINE CARBOXYPEPTIDASE"/>
    <property type="match status" value="1"/>
</dbReference>
<dbReference type="PRINTS" id="PR00724">
    <property type="entry name" value="CRBOXYPTASEC"/>
</dbReference>
<dbReference type="AlphaFoldDB" id="A0A9P0VYD6"/>
<dbReference type="SUPFAM" id="SSF53474">
    <property type="entry name" value="alpha/beta-Hydrolases"/>
    <property type="match status" value="1"/>
</dbReference>
<organism evidence="8 9">
    <name type="scientific">[Candida] railenensis</name>
    <dbReference type="NCBI Taxonomy" id="45579"/>
    <lineage>
        <taxon>Eukaryota</taxon>
        <taxon>Fungi</taxon>
        <taxon>Dikarya</taxon>
        <taxon>Ascomycota</taxon>
        <taxon>Saccharomycotina</taxon>
        <taxon>Pichiomycetes</taxon>
        <taxon>Debaryomycetaceae</taxon>
        <taxon>Kurtzmaniella</taxon>
    </lineage>
</organism>
<gene>
    <name evidence="8" type="ORF">CLIB1423_11S03906</name>
</gene>
<comment type="caution">
    <text evidence="8">The sequence shown here is derived from an EMBL/GenBank/DDBJ whole genome shotgun (WGS) entry which is preliminary data.</text>
</comment>
<keyword evidence="2 7" id="KW-0121">Carboxypeptidase</keyword>
<dbReference type="PANTHER" id="PTHR11802:SF113">
    <property type="entry name" value="SERINE CARBOXYPEPTIDASE CTSA-4.1"/>
    <property type="match status" value="1"/>
</dbReference>
<dbReference type="Gene3D" id="3.40.50.1820">
    <property type="entry name" value="alpha/beta hydrolase"/>
    <property type="match status" value="1"/>
</dbReference>
<dbReference type="Gene3D" id="1.10.287.410">
    <property type="match status" value="1"/>
</dbReference>
<evidence type="ECO:0000256" key="6">
    <source>
        <dbReference type="ARBA" id="ARBA00023180"/>
    </source>
</evidence>
<reference evidence="8" key="1">
    <citation type="submission" date="2022-03" db="EMBL/GenBank/DDBJ databases">
        <authorList>
            <person name="Legras J.-L."/>
            <person name="Devillers H."/>
            <person name="Grondin C."/>
        </authorList>
    </citation>
    <scope>NUCLEOTIDE SEQUENCE</scope>
    <source>
        <strain evidence="8">CLIB 1423</strain>
    </source>
</reference>
<keyword evidence="6" id="KW-0325">Glycoprotein</keyword>
<dbReference type="GO" id="GO:0004185">
    <property type="term" value="F:serine-type carboxypeptidase activity"/>
    <property type="evidence" value="ECO:0007669"/>
    <property type="project" value="UniProtKB-UniRule"/>
</dbReference>
<comment type="similarity">
    <text evidence="1 7">Belongs to the peptidase S10 family.</text>
</comment>
<evidence type="ECO:0000256" key="5">
    <source>
        <dbReference type="ARBA" id="ARBA00022801"/>
    </source>
</evidence>
<feature type="chain" id="PRO_5040535898" description="Carboxypeptidase" evidence="7">
    <location>
        <begin position="18"/>
        <end position="540"/>
    </location>
</feature>
<protein>
    <recommendedName>
        <fullName evidence="7">Carboxypeptidase</fullName>
        <ecNumber evidence="7">3.4.16.-</ecNumber>
    </recommendedName>
</protein>
<evidence type="ECO:0000256" key="4">
    <source>
        <dbReference type="ARBA" id="ARBA00022729"/>
    </source>
</evidence>
<feature type="signal peptide" evidence="7">
    <location>
        <begin position="1"/>
        <end position="17"/>
    </location>
</feature>
<evidence type="ECO:0000256" key="7">
    <source>
        <dbReference type="RuleBase" id="RU361156"/>
    </source>
</evidence>
<dbReference type="InterPro" id="IPR018202">
    <property type="entry name" value="Ser_caboxypep_ser_AS"/>
</dbReference>
<sequence length="540" mass="61069">MKLSAAVSATLATVVVASQSPFSSNEHIDFFSKHLASHLTDDEFLLSSWRSLLNKYDSEKLAKEIDSYHAGSFPGTTMEKPLQSDTQNLFFESPKQVTFESVKNTKFTDHTLRIKQNNPQLLQLDTVDQYTGYLDIESEDKHLFFWFFESRNDPANDPIVLWLNGGPGCSSSTGLFFELGPSSINSDILPEYNPHSWNSNASVIFLDQPTGVGYSYEGPHSSGKVTSTAAASKDVVAFLELFFTKFSKFQSNKFHIAGESYAGHYIPRFTRDIIKHEGPLSYNVSSVLIGNGIFDPIVQIPTFRSMLCGEGGFDQLISDESCQEMDDDFKKCLPLAKACYHIQNPFACVPAKLYCDRIRAKVWETDRNPYDMRKQCVSRDEECYEELHYMNEFLDSEFVKNAVGADPAVGQYQSCSEDIYNGFSFTGDYMLPHQQYVAELLESGIPVLIYAGDKDFNCNWLGNSHWTDQLDYSGHESFLAAPMTDFISKDNEVHGKMKNFEIFTFLKVYESGHMVPFDQPLASLDVFNTWLSGDYKLRGK</sequence>
<dbReference type="GO" id="GO:0000324">
    <property type="term" value="C:fungal-type vacuole"/>
    <property type="evidence" value="ECO:0007669"/>
    <property type="project" value="TreeGrafter"/>
</dbReference>
<evidence type="ECO:0000256" key="2">
    <source>
        <dbReference type="ARBA" id="ARBA00022645"/>
    </source>
</evidence>
<keyword evidence="4 7" id="KW-0732">Signal</keyword>
<accession>A0A9P0VYD6</accession>
<dbReference type="Proteomes" id="UP000837801">
    <property type="component" value="Unassembled WGS sequence"/>
</dbReference>
<evidence type="ECO:0000256" key="3">
    <source>
        <dbReference type="ARBA" id="ARBA00022670"/>
    </source>
</evidence>
<dbReference type="InterPro" id="IPR001563">
    <property type="entry name" value="Peptidase_S10"/>
</dbReference>
<evidence type="ECO:0000313" key="8">
    <source>
        <dbReference type="EMBL" id="CAH2353621.1"/>
    </source>
</evidence>
<dbReference type="EMBL" id="CAKXYY010000011">
    <property type="protein sequence ID" value="CAH2353621.1"/>
    <property type="molecule type" value="Genomic_DNA"/>
</dbReference>
<evidence type="ECO:0000256" key="1">
    <source>
        <dbReference type="ARBA" id="ARBA00009431"/>
    </source>
</evidence>
<dbReference type="InterPro" id="IPR029058">
    <property type="entry name" value="AB_hydrolase_fold"/>
</dbReference>
<dbReference type="EC" id="3.4.16.-" evidence="7"/>